<keyword evidence="8 10" id="KW-0560">Oxidoreductase</keyword>
<dbReference type="PANTHER" id="PTHR13847:SF283">
    <property type="entry name" value="TRNA 5-METHYLAMINOMETHYL-2-THIOURIDINE BIOSYNTHESIS BIFUNCTIONAL PROTEIN MNMC"/>
    <property type="match status" value="1"/>
</dbReference>
<sequence length="707" mass="77689">MSEKPHIPVHHANLQWREDGQPVSSAFDDIYFSSASGLEETRYVFLAQNNLTERWTALENNGVFTIGETGFGTGLNFLAAWQLWQATAPASAHLHFVSVEKFPLRRDDLARALTLWPELAEFSTQLLRQYPAYLATGVHRLNFGDKVHLTLIIDEASSGFQRLLLDDPPRDRAIDAWFLDGFAPAKNPDMWSEALFRTIADLSTERATFATFTCAGIVKRGLKGVGFALEKVPGFGHKREMLRGSFSASLSEADHSEHAHKTTPWHLPEYTPKRAGNIAVVGAGIAGACAARALAERGFDVTVFEQGDAPGSGASGNDQGILYAKLSPKPGPNGDFNLLALQFAQRYYPALCPQAVHFDGLLQLAQTDKERQLQQQIVQHLCLQKDSELAQPVTDDEASALAGVPLAMPGLYFPQAGWLQPKRVCTTLLQHPNIHIRFTSKVHSARKKDGQWHLGVEKNQSVQEPGTEQQAYDALILCSANFNCDFEQTTPLPLQPIRGQVSFARATAQSSQLNIALCGEGYIAPAHEGDQGQQHSFGATFKLKQTDTAIREDEHQENLTTLATLLPEISQSFAAQKLGGRAALRAATPDYLPMAGPVADWEGLEQTYSALRKNRKQLIDRRAPYQHNLYVLAGLGSRGFTYAPLAAEVIAAWISGEVIPVSEDLVKALHPMRFAIRNLGKNKPLQQEGKEPGRTPGHEARTPDCSN</sequence>
<dbReference type="InterPro" id="IPR029063">
    <property type="entry name" value="SAM-dependent_MTases_sf"/>
</dbReference>
<dbReference type="PANTHER" id="PTHR13847">
    <property type="entry name" value="SARCOSINE DEHYDROGENASE-RELATED"/>
    <property type="match status" value="1"/>
</dbReference>
<dbReference type="InterPro" id="IPR006076">
    <property type="entry name" value="FAD-dep_OxRdtase"/>
</dbReference>
<comment type="catalytic activity">
    <reaction evidence="10">
        <text>5-aminomethyl-2-thiouridine(34) in tRNA + S-adenosyl-L-methionine = 5-methylaminomethyl-2-thiouridine(34) in tRNA + S-adenosyl-L-homocysteine + H(+)</text>
        <dbReference type="Rhea" id="RHEA:19569"/>
        <dbReference type="Rhea" id="RHEA-COMP:10195"/>
        <dbReference type="Rhea" id="RHEA-COMP:10197"/>
        <dbReference type="ChEBI" id="CHEBI:15378"/>
        <dbReference type="ChEBI" id="CHEBI:57856"/>
        <dbReference type="ChEBI" id="CHEBI:59789"/>
        <dbReference type="ChEBI" id="CHEBI:74454"/>
        <dbReference type="ChEBI" id="CHEBI:74455"/>
        <dbReference type="EC" id="2.1.1.61"/>
    </reaction>
</comment>
<feature type="region of interest" description="Disordered" evidence="11">
    <location>
        <begin position="680"/>
        <end position="707"/>
    </location>
</feature>
<dbReference type="Gene3D" id="3.40.50.150">
    <property type="entry name" value="Vaccinia Virus protein VP39"/>
    <property type="match status" value="1"/>
</dbReference>
<feature type="domain" description="FAD dependent oxidoreductase" evidence="12">
    <location>
        <begin position="278"/>
        <end position="653"/>
    </location>
</feature>
<feature type="domain" description="MnmC-like methyltransferase" evidence="13">
    <location>
        <begin position="117"/>
        <end position="245"/>
    </location>
</feature>
<evidence type="ECO:0000313" key="15">
    <source>
        <dbReference type="Proteomes" id="UP001236500"/>
    </source>
</evidence>
<evidence type="ECO:0000256" key="3">
    <source>
        <dbReference type="ARBA" id="ARBA00022630"/>
    </source>
</evidence>
<accession>A0ABY8NIC5</accession>
<evidence type="ECO:0000256" key="1">
    <source>
        <dbReference type="ARBA" id="ARBA00022490"/>
    </source>
</evidence>
<keyword evidence="1 10" id="KW-0963">Cytoplasm</keyword>
<evidence type="ECO:0000256" key="5">
    <source>
        <dbReference type="ARBA" id="ARBA00022691"/>
    </source>
</evidence>
<dbReference type="Pfam" id="PF01266">
    <property type="entry name" value="DAO"/>
    <property type="match status" value="1"/>
</dbReference>
<comment type="similarity">
    <text evidence="10">In the N-terminal section; belongs to the methyltransferase superfamily. tRNA (mnm(5)s(2)U34)-methyltransferase family.</text>
</comment>
<dbReference type="HAMAP" id="MF_01102">
    <property type="entry name" value="MnmC"/>
    <property type="match status" value="1"/>
</dbReference>
<feature type="region of interest" description="FAD-dependent cmnm(5)s(2)U34 oxidoreductase" evidence="10">
    <location>
        <begin position="281"/>
        <end position="707"/>
    </location>
</feature>
<evidence type="ECO:0000256" key="4">
    <source>
        <dbReference type="ARBA" id="ARBA00022679"/>
    </source>
</evidence>
<comment type="cofactor">
    <cofactor evidence="10">
        <name>FAD</name>
        <dbReference type="ChEBI" id="CHEBI:57692"/>
    </cofactor>
</comment>
<comment type="function">
    <text evidence="10">Catalyzes the last two steps in the biosynthesis of 5-methylaminomethyl-2-thiouridine (mnm(5)s(2)U) at the wobble position (U34) in tRNA. Catalyzes the FAD-dependent demodification of cmnm(5)s(2)U34 to nm(5)s(2)U34, followed by the transfer of a methyl group from S-adenosyl-L-methionine to nm(5)s(2)U34, to form mnm(5)s(2)U34.</text>
</comment>
<dbReference type="NCBIfam" id="NF002481">
    <property type="entry name" value="PRK01747.1-2"/>
    <property type="match status" value="1"/>
</dbReference>
<name>A0ABY8NIC5_9GAMM</name>
<dbReference type="InterPro" id="IPR023032">
    <property type="entry name" value="tRNA_MAMT_biosynth_bifunc_MnmC"/>
</dbReference>
<feature type="region of interest" description="tRNA (mnm(5)s(2)U34)-methyltransferase" evidence="10">
    <location>
        <begin position="1"/>
        <end position="247"/>
    </location>
</feature>
<evidence type="ECO:0000256" key="2">
    <source>
        <dbReference type="ARBA" id="ARBA00022603"/>
    </source>
</evidence>
<keyword evidence="2 10" id="KW-0489">Methyltransferase</keyword>
<evidence type="ECO:0000256" key="7">
    <source>
        <dbReference type="ARBA" id="ARBA00022827"/>
    </source>
</evidence>
<gene>
    <name evidence="10 14" type="primary">mnmC</name>
    <name evidence="14" type="ORF">PVT68_04090</name>
</gene>
<dbReference type="Pfam" id="PF05430">
    <property type="entry name" value="Methyltransf_30"/>
    <property type="match status" value="1"/>
</dbReference>
<keyword evidence="7 10" id="KW-0274">FAD</keyword>
<dbReference type="InterPro" id="IPR008471">
    <property type="entry name" value="MnmC-like_methylTransf"/>
</dbReference>
<protein>
    <recommendedName>
        <fullName evidence="10">tRNA 5-methylaminomethyl-2-thiouridine biosynthesis bifunctional protein MnmC</fullName>
        <shortName evidence="10">tRNA mnm(5)s(2)U biosynthesis bifunctional protein</shortName>
    </recommendedName>
    <domain>
        <recommendedName>
            <fullName evidence="10">tRNA (mnm(5)s(2)U34)-methyltransferase</fullName>
            <ecNumber evidence="10">2.1.1.61</ecNumber>
        </recommendedName>
    </domain>
    <domain>
        <recommendedName>
            <fullName evidence="10">FAD-dependent cmnm(5)s(2)U34 oxidoreductase</fullName>
            <ecNumber evidence="10">1.5.-.-</ecNumber>
        </recommendedName>
    </domain>
</protein>
<dbReference type="EC" id="2.1.1.61" evidence="10"/>
<dbReference type="Proteomes" id="UP001236500">
    <property type="component" value="Chromosome"/>
</dbReference>
<comment type="subcellular location">
    <subcellularLocation>
        <location evidence="10">Cytoplasm</location>
    </subcellularLocation>
</comment>
<dbReference type="EMBL" id="CP118605">
    <property type="protein sequence ID" value="WGL17477.1"/>
    <property type="molecule type" value="Genomic_DNA"/>
</dbReference>
<reference evidence="14 15" key="1">
    <citation type="submission" date="2023-02" db="EMBL/GenBank/DDBJ databases">
        <title>Description and genomic characterization of Microbulbifer bruguierae sp. nov., isolated from the sediment of mangrove plant Bruguiera sexangula.</title>
        <authorList>
            <person name="Long M."/>
        </authorList>
    </citation>
    <scope>NUCLEOTIDE SEQUENCE [LARGE SCALE GENOMIC DNA]</scope>
    <source>
        <strain evidence="14 15">H12</strain>
    </source>
</reference>
<keyword evidence="6 10" id="KW-0819">tRNA processing</keyword>
<dbReference type="NCBIfam" id="NF033855">
    <property type="entry name" value="tRNA_MNMC2"/>
    <property type="match status" value="1"/>
</dbReference>
<dbReference type="Gene3D" id="3.30.9.10">
    <property type="entry name" value="D-Amino Acid Oxidase, subunit A, domain 2"/>
    <property type="match status" value="1"/>
</dbReference>
<dbReference type="InterPro" id="IPR017610">
    <property type="entry name" value="tRNA_S-uridine_synth_MnmC_C"/>
</dbReference>
<feature type="compositionally biased region" description="Basic and acidic residues" evidence="11">
    <location>
        <begin position="688"/>
        <end position="707"/>
    </location>
</feature>
<keyword evidence="5 10" id="KW-0949">S-adenosyl-L-methionine</keyword>
<keyword evidence="15" id="KW-1185">Reference proteome</keyword>
<organism evidence="14 15">
    <name type="scientific">Microbulbifer bruguierae</name>
    <dbReference type="NCBI Taxonomy" id="3029061"/>
    <lineage>
        <taxon>Bacteria</taxon>
        <taxon>Pseudomonadati</taxon>
        <taxon>Pseudomonadota</taxon>
        <taxon>Gammaproteobacteria</taxon>
        <taxon>Cellvibrionales</taxon>
        <taxon>Microbulbiferaceae</taxon>
        <taxon>Microbulbifer</taxon>
    </lineage>
</organism>
<keyword evidence="4 10" id="KW-0808">Transferase</keyword>
<evidence type="ECO:0000259" key="13">
    <source>
        <dbReference type="Pfam" id="PF05430"/>
    </source>
</evidence>
<evidence type="ECO:0000256" key="10">
    <source>
        <dbReference type="HAMAP-Rule" id="MF_01102"/>
    </source>
</evidence>
<evidence type="ECO:0000256" key="8">
    <source>
        <dbReference type="ARBA" id="ARBA00023002"/>
    </source>
</evidence>
<evidence type="ECO:0000256" key="9">
    <source>
        <dbReference type="ARBA" id="ARBA00023268"/>
    </source>
</evidence>
<evidence type="ECO:0000256" key="6">
    <source>
        <dbReference type="ARBA" id="ARBA00022694"/>
    </source>
</evidence>
<dbReference type="Gene3D" id="3.50.50.60">
    <property type="entry name" value="FAD/NAD(P)-binding domain"/>
    <property type="match status" value="1"/>
</dbReference>
<evidence type="ECO:0000256" key="11">
    <source>
        <dbReference type="SAM" id="MobiDB-lite"/>
    </source>
</evidence>
<keyword evidence="9 10" id="KW-0511">Multifunctional enzyme</keyword>
<dbReference type="InterPro" id="IPR036188">
    <property type="entry name" value="FAD/NAD-bd_sf"/>
</dbReference>
<dbReference type="InterPro" id="IPR047785">
    <property type="entry name" value="tRNA_MNMC2"/>
</dbReference>
<evidence type="ECO:0000259" key="12">
    <source>
        <dbReference type="Pfam" id="PF01266"/>
    </source>
</evidence>
<proteinExistence type="inferred from homology"/>
<dbReference type="RefSeq" id="WP_280321347.1">
    <property type="nucleotide sequence ID" value="NZ_CP118605.1"/>
</dbReference>
<evidence type="ECO:0000313" key="14">
    <source>
        <dbReference type="EMBL" id="WGL17477.1"/>
    </source>
</evidence>
<comment type="similarity">
    <text evidence="10">In the C-terminal section; belongs to the DAO family.</text>
</comment>
<dbReference type="SUPFAM" id="SSF51905">
    <property type="entry name" value="FAD/NAD(P)-binding domain"/>
    <property type="match status" value="1"/>
</dbReference>
<dbReference type="EC" id="1.5.-.-" evidence="10"/>
<dbReference type="NCBIfam" id="TIGR03197">
    <property type="entry name" value="MnmC_Cterm"/>
    <property type="match status" value="1"/>
</dbReference>
<keyword evidence="3 10" id="KW-0285">Flavoprotein</keyword>